<name>A0A9P9RCQ5_FUSSL</name>
<gene>
    <name evidence="1" type="ORF">B0J15DRAFT_96096</name>
</gene>
<organism evidence="1 2">
    <name type="scientific">Fusarium solani</name>
    <name type="common">Filamentous fungus</name>
    <dbReference type="NCBI Taxonomy" id="169388"/>
    <lineage>
        <taxon>Eukaryota</taxon>
        <taxon>Fungi</taxon>
        <taxon>Dikarya</taxon>
        <taxon>Ascomycota</taxon>
        <taxon>Pezizomycotina</taxon>
        <taxon>Sordariomycetes</taxon>
        <taxon>Hypocreomycetidae</taxon>
        <taxon>Hypocreales</taxon>
        <taxon>Nectriaceae</taxon>
        <taxon>Fusarium</taxon>
        <taxon>Fusarium solani species complex</taxon>
    </lineage>
</organism>
<dbReference type="EMBL" id="JAGTJS010000002">
    <property type="protein sequence ID" value="KAH7273265.1"/>
    <property type="molecule type" value="Genomic_DNA"/>
</dbReference>
<comment type="caution">
    <text evidence="1">The sequence shown here is derived from an EMBL/GenBank/DDBJ whole genome shotgun (WGS) entry which is preliminary data.</text>
</comment>
<protein>
    <submittedName>
        <fullName evidence="1">Uncharacterized protein</fullName>
    </submittedName>
</protein>
<evidence type="ECO:0000313" key="2">
    <source>
        <dbReference type="Proteomes" id="UP000736672"/>
    </source>
</evidence>
<sequence>MSRNPMPHSMLVEEQRKMKMPELRQIPSPMVVSLERRQPAPRLGRPGPRASRLCLRSASYLACGLLAGPLNSALGFETLWVSVESEAATALLTFGGPMLATRGSWGPLRLSLTQQPQVGVPWAQSFFWVSIRGFCGNECAVTAFGLESSWAEFVAVTSFAHTAMGSLGNATRGVEKTANARMVKFFRYVNNTMERNRSGWNRKNKDFGAEPDFLFLPKGLDHVAADGLRNGGGVIAVMDASRPYVYLLFDAKCAMDAFEG</sequence>
<proteinExistence type="predicted"/>
<dbReference type="Proteomes" id="UP000736672">
    <property type="component" value="Unassembled WGS sequence"/>
</dbReference>
<dbReference type="AlphaFoldDB" id="A0A9P9RCQ5"/>
<reference evidence="1" key="1">
    <citation type="journal article" date="2021" name="Nat. Commun.">
        <title>Genetic determinants of endophytism in the Arabidopsis root mycobiome.</title>
        <authorList>
            <person name="Mesny F."/>
            <person name="Miyauchi S."/>
            <person name="Thiergart T."/>
            <person name="Pickel B."/>
            <person name="Atanasova L."/>
            <person name="Karlsson M."/>
            <person name="Huettel B."/>
            <person name="Barry K.W."/>
            <person name="Haridas S."/>
            <person name="Chen C."/>
            <person name="Bauer D."/>
            <person name="Andreopoulos W."/>
            <person name="Pangilinan J."/>
            <person name="LaButti K."/>
            <person name="Riley R."/>
            <person name="Lipzen A."/>
            <person name="Clum A."/>
            <person name="Drula E."/>
            <person name="Henrissat B."/>
            <person name="Kohler A."/>
            <person name="Grigoriev I.V."/>
            <person name="Martin F.M."/>
            <person name="Hacquard S."/>
        </authorList>
    </citation>
    <scope>NUCLEOTIDE SEQUENCE</scope>
    <source>
        <strain evidence="1">FSSC 5 MPI-SDFR-AT-0091</strain>
    </source>
</reference>
<accession>A0A9P9RCQ5</accession>
<keyword evidence="2" id="KW-1185">Reference proteome</keyword>
<evidence type="ECO:0000313" key="1">
    <source>
        <dbReference type="EMBL" id="KAH7273265.1"/>
    </source>
</evidence>